<dbReference type="GO" id="GO:0070034">
    <property type="term" value="F:telomerase RNA binding"/>
    <property type="evidence" value="ECO:0000318"/>
    <property type="project" value="GO_Central"/>
</dbReference>
<dbReference type="Gene3D" id="1.25.40.10">
    <property type="entry name" value="Tetratricopeptide repeat domain"/>
    <property type="match status" value="1"/>
</dbReference>
<dbReference type="AlphaFoldDB" id="A0A6P9E8F4"/>
<reference evidence="5 6" key="1">
    <citation type="submission" date="2025-04" db="UniProtKB">
        <authorList>
            <consortium name="RefSeq"/>
        </authorList>
    </citation>
    <scope>IDENTIFICATION</scope>
    <source>
        <tissue evidence="5 6">Leaves</tissue>
    </source>
</reference>
<evidence type="ECO:0000313" key="6">
    <source>
        <dbReference type="RefSeq" id="XP_035544526.1"/>
    </source>
</evidence>
<accession>A0A6P9E8F4</accession>
<dbReference type="Pfam" id="PF10374">
    <property type="entry name" value="EST1"/>
    <property type="match status" value="1"/>
</dbReference>
<dbReference type="OrthoDB" id="69928at2759"/>
<feature type="domain" description="DNA/RNA-binding" evidence="2">
    <location>
        <begin position="206"/>
        <end position="541"/>
    </location>
</feature>
<dbReference type="SUPFAM" id="SSF48452">
    <property type="entry name" value="TPR-like"/>
    <property type="match status" value="1"/>
</dbReference>
<organism evidence="4 5">
    <name type="scientific">Juglans regia</name>
    <name type="common">English walnut</name>
    <dbReference type="NCBI Taxonomy" id="51240"/>
    <lineage>
        <taxon>Eukaryota</taxon>
        <taxon>Viridiplantae</taxon>
        <taxon>Streptophyta</taxon>
        <taxon>Embryophyta</taxon>
        <taxon>Tracheophyta</taxon>
        <taxon>Spermatophyta</taxon>
        <taxon>Magnoliopsida</taxon>
        <taxon>eudicotyledons</taxon>
        <taxon>Gunneridae</taxon>
        <taxon>Pentapetalae</taxon>
        <taxon>rosids</taxon>
        <taxon>fabids</taxon>
        <taxon>Fagales</taxon>
        <taxon>Juglandaceae</taxon>
        <taxon>Juglans</taxon>
    </lineage>
</organism>
<dbReference type="GO" id="GO:0000184">
    <property type="term" value="P:nuclear-transcribed mRNA catabolic process, nonsense-mediated decay"/>
    <property type="evidence" value="ECO:0000318"/>
    <property type="project" value="GO_Central"/>
</dbReference>
<dbReference type="GeneID" id="109011588"/>
<dbReference type="KEGG" id="jre:109011588"/>
<feature type="domain" description="Telomerase activating protein Est1-like N-terminal" evidence="3">
    <location>
        <begin position="70"/>
        <end position="193"/>
    </location>
</feature>
<dbReference type="Proteomes" id="UP000235220">
    <property type="component" value="Chromosome 3"/>
</dbReference>
<dbReference type="PANTHER" id="PTHR15696:SF25">
    <property type="entry name" value="OS08G0305300 PROTEIN"/>
    <property type="match status" value="1"/>
</dbReference>
<dbReference type="Pfam" id="PF10373">
    <property type="entry name" value="EST1_DNA_bind"/>
    <property type="match status" value="1"/>
</dbReference>
<name>A0A6P9E8F4_JUGRE</name>
<evidence type="ECO:0000259" key="3">
    <source>
        <dbReference type="Pfam" id="PF10374"/>
    </source>
</evidence>
<keyword evidence="4" id="KW-1185">Reference proteome</keyword>
<evidence type="ECO:0000256" key="1">
    <source>
        <dbReference type="ARBA" id="ARBA00022737"/>
    </source>
</evidence>
<evidence type="ECO:0000259" key="2">
    <source>
        <dbReference type="Pfam" id="PF10373"/>
    </source>
</evidence>
<keyword evidence="1" id="KW-0677">Repeat</keyword>
<dbReference type="InterPro" id="IPR018834">
    <property type="entry name" value="DNA/RNA-bd_Est1-type"/>
</dbReference>
<dbReference type="PANTHER" id="PTHR15696">
    <property type="entry name" value="SMG-7 SUPPRESSOR WITH MORPHOLOGICAL EFFECT ON GENITALIA PROTEIN 7"/>
    <property type="match status" value="1"/>
</dbReference>
<dbReference type="GO" id="GO:0042162">
    <property type="term" value="F:telomeric DNA binding"/>
    <property type="evidence" value="ECO:0000318"/>
    <property type="project" value="GO_Central"/>
</dbReference>
<evidence type="ECO:0000313" key="4">
    <source>
        <dbReference type="Proteomes" id="UP000235220"/>
    </source>
</evidence>
<protein>
    <submittedName>
        <fullName evidence="5 6">Protein SMG7-like isoform X1</fullName>
    </submittedName>
</protein>
<dbReference type="Gramene" id="Jr03_05810_p1">
    <property type="protein sequence ID" value="cds.Jr03_05810_p1"/>
    <property type="gene ID" value="Jr03_05810"/>
</dbReference>
<dbReference type="RefSeq" id="XP_035544526.1">
    <property type="nucleotide sequence ID" value="XM_035688633.1"/>
</dbReference>
<dbReference type="GO" id="GO:0005697">
    <property type="term" value="C:telomerase holoenzyme complex"/>
    <property type="evidence" value="ECO:0000318"/>
    <property type="project" value="GO_Central"/>
</dbReference>
<dbReference type="InterPro" id="IPR045153">
    <property type="entry name" value="Est1/Ebs1-like"/>
</dbReference>
<gene>
    <name evidence="5 6" type="primary">LOC109011588</name>
</gene>
<dbReference type="InterPro" id="IPR011990">
    <property type="entry name" value="TPR-like_helical_dom_sf"/>
</dbReference>
<dbReference type="RefSeq" id="XP_035544525.1">
    <property type="nucleotide sequence ID" value="XM_035688632.1"/>
</dbReference>
<evidence type="ECO:0000313" key="5">
    <source>
        <dbReference type="RefSeq" id="XP_035544525.1"/>
    </source>
</evidence>
<proteinExistence type="predicted"/>
<dbReference type="InterPro" id="IPR019458">
    <property type="entry name" value="Est1-like_N"/>
</dbReference>
<sequence>MMAVLMDNSLDLSSRERAQRLYKLNVDLENKRRRLARASIPSDPTAWQRMRDNFEGIILEDHTFSEQHDVEFGLWQLHYRRIEELRSHLNDSLDSNGSAMIQDGKSSSRPDRISKIRSQFKTFLSEATGFYHDLMLKIRAKYGLPLNCFPGDPENQFVVSKDGNKSAEMKKCWISCHRCLIYLGDLSRYKGLYGDADSKSRDYAAASSYYMQASSIWPSSGNPHHQLALLASYSGDELVTIFRYFRSLAVDNPFSTARDNLIIAFEKNRQNFSQLLGDGKASSIRTARVRMHGKRRGRGGAMPLLKHENTDVSSVKETASSISDISKAFSIKFVRLNGILFTRTSLETFGDVFSMVRVDLLELLSSGPEDAYNFGSNAADSGMTILRLITILIATAHIVSRENENQSCAKMLQRSVLLQNAYTAIFEFMGLILERCMQLFDPSKSYLLPGVLIFMEWLACHPEIAAGSEVEEKEAAARSFFWSICVSFLNKLLSSGLISVLEDEDETCFVNMTRYDEGETANRLALWEDYELRGFLPLVPAHMILDFSRKQSLGSDNSDKERQARFQRIIAAGKSLVSIVWVGQEYVSFDPMLKKFAIGIESHICDDFVLTSSWEMPVSNGMGHPPGKKMNVGNLQPEAQPYLEGEEEDEIIVFQPSVTDNHADAIDPKFSYNFHAPLGNAPLGDKGCCIESVSAPLDGKISESTLDTDSINPNAPISLTTILPQHLQSIQPCNSKWLLEQQVCLANGLNSLNLTENRLVGKPSLQEHFEVLEPAALSDALPQTLDISAGNELFAQVSDSRIPSKFDSTMSTGARFDSLSLNSSMTLPASLRKNRMSRPLRHFGPPPGFGPVPPKPVGESLSMTTLEKETLKLDDYSWLDGYQLPLPTKDTVFDKPVTHTAQSYHQASKGNMGMICFPFPGKQVPTLQVQMENQKNWQGYQAPDYLKVYQRWQQQQQLCKINQDSIPMPKQYEGQTLWDGHFFV</sequence>
<dbReference type="FunFam" id="1.25.40.10:FF:000225">
    <property type="entry name" value="Protein SMG7"/>
    <property type="match status" value="1"/>
</dbReference>